<dbReference type="RefSeq" id="WP_151053903.1">
    <property type="nucleotide sequence ID" value="NZ_CP044222.1"/>
</dbReference>
<dbReference type="Proteomes" id="UP000325606">
    <property type="component" value="Chromosome"/>
</dbReference>
<proteinExistence type="predicted"/>
<organism evidence="1 2">
    <name type="scientific">Nitrincola iocasae</name>
    <dbReference type="NCBI Taxonomy" id="2614693"/>
    <lineage>
        <taxon>Bacteria</taxon>
        <taxon>Pseudomonadati</taxon>
        <taxon>Pseudomonadota</taxon>
        <taxon>Gammaproteobacteria</taxon>
        <taxon>Oceanospirillales</taxon>
        <taxon>Oceanospirillaceae</taxon>
        <taxon>Nitrincola</taxon>
    </lineage>
</organism>
<gene>
    <name evidence="1" type="ORF">F5I99_04825</name>
</gene>
<reference evidence="1 2" key="1">
    <citation type="submission" date="2019-09" db="EMBL/GenBank/DDBJ databases">
        <title>Nitrincola iocasae sp. nov., a bacterium isolated from the sediment collected at a cold seep field in South China Sea.</title>
        <authorList>
            <person name="Zhang H."/>
            <person name="Wang H."/>
            <person name="Li C."/>
        </authorList>
    </citation>
    <scope>NUCLEOTIDE SEQUENCE [LARGE SCALE GENOMIC DNA]</scope>
    <source>
        <strain evidence="1 2">KXZD1103</strain>
    </source>
</reference>
<accession>A0A5J6LB31</accession>
<dbReference type="Pfam" id="PF06067">
    <property type="entry name" value="DUF932"/>
    <property type="match status" value="1"/>
</dbReference>
<keyword evidence="2" id="KW-1185">Reference proteome</keyword>
<dbReference type="KEGG" id="nik:F5I99_04825"/>
<dbReference type="EMBL" id="CP044222">
    <property type="protein sequence ID" value="QEW05864.1"/>
    <property type="molecule type" value="Genomic_DNA"/>
</dbReference>
<evidence type="ECO:0000313" key="1">
    <source>
        <dbReference type="EMBL" id="QEW05864.1"/>
    </source>
</evidence>
<protein>
    <submittedName>
        <fullName evidence="1">DUF945 domain-containing protein</fullName>
    </submittedName>
</protein>
<sequence length="269" mass="30156">MHTLSTEQLNTLAPVIFATAPDQAVSERYGFVPTIAVVEALQDEGWFPVRAQQTRVRDPQQRNTTRHMVRFRQDPARQIQVGDSVAELVLTNSHNRTAAYQLDLGLFRLICSNGMVTPVGTMGGIRVRHGNKVVDQILEGSLALIDEAPSITESVERFQAMRLTEDESQLYAQSALTLRYGEDWKELSPVTPEAILQARRPEDRDSNLWRVFNRTQENLMKGGLAGRSATGRHTRTRAIHSVTEDVRLNRALWQLTEHFAALKSGSIAA</sequence>
<dbReference type="AlphaFoldDB" id="A0A5J6LB31"/>
<name>A0A5J6LB31_9GAMM</name>
<evidence type="ECO:0000313" key="2">
    <source>
        <dbReference type="Proteomes" id="UP000325606"/>
    </source>
</evidence>
<dbReference type="InterPro" id="IPR026325">
    <property type="entry name" value="DUF932"/>
</dbReference>